<sequence length="219" mass="25637">MSMEWFNRVTTELHDHLNSICDQYDQVGHMSIDQSAKHPRIEFFVETEDDERDYFCTLHFDPHNAEFYVETFDFEFEQQTRIILTDIEDIIDAIHDIFHDFISDDELDDLDEEFVLDAVNSGEYYVGEIADTEFEELSVEWETPEVTAFQIEDAIEITHQFGVVNATGDGVLRRVKRFWSEGNELHKEESSFVFTKEEASTLIALVASNMDKMTSYENL</sequence>
<comment type="caution">
    <text evidence="1">The sequence shown here is derived from an EMBL/GenBank/DDBJ whole genome shotgun (WGS) entry which is preliminary data.</text>
</comment>
<protein>
    <submittedName>
        <fullName evidence="1">Uncharacterized protein</fullName>
    </submittedName>
</protein>
<reference evidence="1 2" key="1">
    <citation type="submission" date="2024-06" db="EMBL/GenBank/DDBJ databases">
        <title>Sorghum-associated microbial communities from plants grown in Nebraska, USA.</title>
        <authorList>
            <person name="Schachtman D."/>
        </authorList>
    </citation>
    <scope>NUCLEOTIDE SEQUENCE [LARGE SCALE GENOMIC DNA]</scope>
    <source>
        <strain evidence="1 2">1288</strain>
    </source>
</reference>
<evidence type="ECO:0000313" key="1">
    <source>
        <dbReference type="EMBL" id="MET3657494.1"/>
    </source>
</evidence>
<proteinExistence type="predicted"/>
<dbReference type="EMBL" id="JBEPME010000003">
    <property type="protein sequence ID" value="MET3657494.1"/>
    <property type="molecule type" value="Genomic_DNA"/>
</dbReference>
<dbReference type="Proteomes" id="UP001549104">
    <property type="component" value="Unassembled WGS sequence"/>
</dbReference>
<evidence type="ECO:0000313" key="2">
    <source>
        <dbReference type="Proteomes" id="UP001549104"/>
    </source>
</evidence>
<name>A0ABV2K8T3_SPOPS</name>
<gene>
    <name evidence="1" type="ORF">ABIC55_002581</name>
</gene>
<accession>A0ABV2K8T3</accession>
<dbReference type="RefSeq" id="WP_067204537.1">
    <property type="nucleotide sequence ID" value="NZ_CP014616.1"/>
</dbReference>
<keyword evidence="2" id="KW-1185">Reference proteome</keyword>
<organism evidence="1 2">
    <name type="scientific">Sporosarcina psychrophila</name>
    <name type="common">Bacillus psychrophilus</name>
    <dbReference type="NCBI Taxonomy" id="1476"/>
    <lineage>
        <taxon>Bacteria</taxon>
        <taxon>Bacillati</taxon>
        <taxon>Bacillota</taxon>
        <taxon>Bacilli</taxon>
        <taxon>Bacillales</taxon>
        <taxon>Caryophanaceae</taxon>
        <taxon>Sporosarcina</taxon>
    </lineage>
</organism>